<dbReference type="RefSeq" id="XP_015886774.3">
    <property type="nucleotide sequence ID" value="XM_016031288.4"/>
</dbReference>
<evidence type="ECO:0000313" key="6">
    <source>
        <dbReference type="RefSeq" id="XP_015886774.3"/>
    </source>
</evidence>
<dbReference type="GeneID" id="107421927"/>
<dbReference type="PANTHER" id="PTHR47926">
    <property type="entry name" value="PENTATRICOPEPTIDE REPEAT-CONTAINING PROTEIN"/>
    <property type="match status" value="1"/>
</dbReference>
<dbReference type="GO" id="GO:0003723">
    <property type="term" value="F:RNA binding"/>
    <property type="evidence" value="ECO:0007669"/>
    <property type="project" value="InterPro"/>
</dbReference>
<dbReference type="InterPro" id="IPR046848">
    <property type="entry name" value="E_motif"/>
</dbReference>
<comment type="similarity">
    <text evidence="1">Belongs to the PPR family. PCMP-H subfamily.</text>
</comment>
<dbReference type="Gene3D" id="1.25.40.10">
    <property type="entry name" value="Tetratricopeptide repeat domain"/>
    <property type="match status" value="4"/>
</dbReference>
<feature type="repeat" description="PPR" evidence="3">
    <location>
        <begin position="346"/>
        <end position="380"/>
    </location>
</feature>
<evidence type="ECO:0000256" key="3">
    <source>
        <dbReference type="PROSITE-ProRule" id="PRU00708"/>
    </source>
</evidence>
<dbReference type="Proteomes" id="UP001652623">
    <property type="component" value="Chromosome 3"/>
</dbReference>
<dbReference type="GO" id="GO:0009451">
    <property type="term" value="P:RNA modification"/>
    <property type="evidence" value="ECO:0007669"/>
    <property type="project" value="InterPro"/>
</dbReference>
<dbReference type="InterPro" id="IPR002885">
    <property type="entry name" value="PPR_rpt"/>
</dbReference>
<dbReference type="KEGG" id="zju:107421927"/>
<evidence type="ECO:0000256" key="2">
    <source>
        <dbReference type="ARBA" id="ARBA00022737"/>
    </source>
</evidence>
<dbReference type="Pfam" id="PF20431">
    <property type="entry name" value="E_motif"/>
    <property type="match status" value="1"/>
</dbReference>
<feature type="repeat" description="PPR" evidence="3">
    <location>
        <begin position="69"/>
        <end position="103"/>
    </location>
</feature>
<evidence type="ECO:0000259" key="4">
    <source>
        <dbReference type="Pfam" id="PF14432"/>
    </source>
</evidence>
<reference evidence="6" key="1">
    <citation type="submission" date="2025-08" db="UniProtKB">
        <authorList>
            <consortium name="RefSeq"/>
        </authorList>
    </citation>
    <scope>IDENTIFICATION</scope>
    <source>
        <tissue evidence="6">Seedling</tissue>
    </source>
</reference>
<dbReference type="NCBIfam" id="TIGR00756">
    <property type="entry name" value="PPR"/>
    <property type="match status" value="5"/>
</dbReference>
<dbReference type="AlphaFoldDB" id="A0A6P4A1M1"/>
<feature type="repeat" description="PPR" evidence="3">
    <location>
        <begin position="275"/>
        <end position="305"/>
    </location>
</feature>
<dbReference type="Pfam" id="PF14432">
    <property type="entry name" value="DYW_deaminase"/>
    <property type="match status" value="1"/>
</dbReference>
<keyword evidence="5" id="KW-1185">Reference proteome</keyword>
<dbReference type="InterPro" id="IPR032867">
    <property type="entry name" value="DYW_dom"/>
</dbReference>
<dbReference type="InParanoid" id="A0A6P4A1M1"/>
<proteinExistence type="inferred from homology"/>
<keyword evidence="2" id="KW-0677">Repeat</keyword>
<name>A0A6P4A1M1_ZIZJJ</name>
<feature type="domain" description="DYW" evidence="4">
    <location>
        <begin position="593"/>
        <end position="687"/>
    </location>
</feature>
<feature type="repeat" description="PPR" evidence="3">
    <location>
        <begin position="170"/>
        <end position="206"/>
    </location>
</feature>
<sequence length="687" mass="76904">MNQRQRLANHLRNCSKNLLLDQGLKAHAAVLKMGLRFDLMLNNDLIDMYGKCGRTGMASVLFDKMPERNVVSWTALMCAHLQNRNAKGCLSLFVDMRTSGSEPNEFTLSTNLKASGILGIPEIGMQIHGICAKSGFEGTNVVGNSVMDMYTKCGRISEAERMFNIMPVRNLITWNAMIAGYTVVDQGNGEKALLLFCEMQRQGLVPDEFTFTSTIKACGGLGAIRQGSQIHASLITRGFPCWVQTTTAGALVDLYVKCRHLFEARRLFDQIEQKNIISWSALILGYAQEGNLLEAMELFRQLRGNTNHQVDGFVLSSLMGVFADFALVEQGKQMHAFTTKVPSGFDVSVANSILDMYLKCGLTEEAERLFNEMPSKNVVSLTVMITGYGKHGLGREAIGLFDKMQFDNIQPDGVAYLAVLSACSHSGLIEESQEYFSRLCADRQIKPKVEHYACMVDLLGRAGRLKEAKNLIENMPLKPNVGIWQTLLSACRVHGNLDIGREVGDKLLSLDGDNTVNYVMMCNIYADAGYWKECERLRELVKMKGLKKEAGRSWVEIDKEVHLFYNGDDTHPLTEKIHEALKEVEKRMRAEMGYVPGVKFSLHDVEDESKEESLRVHSEKLAIGLALVWGGMEEKRTIRVFKNLRVCGDCHSFIKGLSKVSKLVFLVRDANRFHKFADGLCSCGDYW</sequence>
<dbReference type="FunCoup" id="A0A6P4A1M1">
    <property type="interactions" value="217"/>
</dbReference>
<dbReference type="PANTHER" id="PTHR47926:SF504">
    <property type="entry name" value="(WILD MALAYSIAN BANANA) HYPOTHETICAL PROTEIN"/>
    <property type="match status" value="1"/>
</dbReference>
<dbReference type="PROSITE" id="PS51375">
    <property type="entry name" value="PPR"/>
    <property type="match status" value="4"/>
</dbReference>
<evidence type="ECO:0000256" key="1">
    <source>
        <dbReference type="ARBA" id="ARBA00006643"/>
    </source>
</evidence>
<organism evidence="5 6">
    <name type="scientific">Ziziphus jujuba</name>
    <name type="common">Chinese jujube</name>
    <name type="synonym">Ziziphus sativa</name>
    <dbReference type="NCBI Taxonomy" id="326968"/>
    <lineage>
        <taxon>Eukaryota</taxon>
        <taxon>Viridiplantae</taxon>
        <taxon>Streptophyta</taxon>
        <taxon>Embryophyta</taxon>
        <taxon>Tracheophyta</taxon>
        <taxon>Spermatophyta</taxon>
        <taxon>Magnoliopsida</taxon>
        <taxon>eudicotyledons</taxon>
        <taxon>Gunneridae</taxon>
        <taxon>Pentapetalae</taxon>
        <taxon>rosids</taxon>
        <taxon>fabids</taxon>
        <taxon>Rosales</taxon>
        <taxon>Rhamnaceae</taxon>
        <taxon>Paliureae</taxon>
        <taxon>Ziziphus</taxon>
    </lineage>
</organism>
<dbReference type="Pfam" id="PF13041">
    <property type="entry name" value="PPR_2"/>
    <property type="match status" value="3"/>
</dbReference>
<dbReference type="InterPro" id="IPR046960">
    <property type="entry name" value="PPR_At4g14850-like_plant"/>
</dbReference>
<dbReference type="Pfam" id="PF01535">
    <property type="entry name" value="PPR"/>
    <property type="match status" value="3"/>
</dbReference>
<dbReference type="GO" id="GO:0008270">
    <property type="term" value="F:zinc ion binding"/>
    <property type="evidence" value="ECO:0007669"/>
    <property type="project" value="InterPro"/>
</dbReference>
<accession>A0A6P4A1M1</accession>
<dbReference type="InterPro" id="IPR011990">
    <property type="entry name" value="TPR-like_helical_dom_sf"/>
</dbReference>
<evidence type="ECO:0000313" key="5">
    <source>
        <dbReference type="Proteomes" id="UP001652623"/>
    </source>
</evidence>
<protein>
    <submittedName>
        <fullName evidence="6">Pentatricopeptide repeat-containing protein At3g15130</fullName>
    </submittedName>
</protein>
<gene>
    <name evidence="6" type="primary">LOC107421927</name>
</gene>